<gene>
    <name evidence="1" type="ORF">GE061_000865</name>
</gene>
<name>A0A6A4JY10_APOLU</name>
<protein>
    <submittedName>
        <fullName evidence="1">Uncharacterized protein</fullName>
    </submittedName>
</protein>
<keyword evidence="2" id="KW-1185">Reference proteome</keyword>
<evidence type="ECO:0000313" key="1">
    <source>
        <dbReference type="EMBL" id="KAF6216522.1"/>
    </source>
</evidence>
<sequence>MWKVLFETVVWISMLKVSLGAVIEPKPVEEDHVPSVMLLTGVSRSSLEVNDTQKKPHMDGKKLPRMELTNTVQLKQKLQSSKPVRTAMSSFLLTFAEAVSKAAALPIAVAISLVNKVSNASNSTLHFGGELTKLPVTITNSIIQELSNITYPN</sequence>
<proteinExistence type="predicted"/>
<dbReference type="EMBL" id="WIXP02000001">
    <property type="protein sequence ID" value="KAF6216522.1"/>
    <property type="molecule type" value="Genomic_DNA"/>
</dbReference>
<reference evidence="1" key="1">
    <citation type="journal article" date="2021" name="Mol. Ecol. Resour.">
        <title>Apolygus lucorum genome provides insights into omnivorousness and mesophyll feeding.</title>
        <authorList>
            <person name="Liu Y."/>
            <person name="Liu H."/>
            <person name="Wang H."/>
            <person name="Huang T."/>
            <person name="Liu B."/>
            <person name="Yang B."/>
            <person name="Yin L."/>
            <person name="Li B."/>
            <person name="Zhang Y."/>
            <person name="Zhang S."/>
            <person name="Jiang F."/>
            <person name="Zhang X."/>
            <person name="Ren Y."/>
            <person name="Wang B."/>
            <person name="Wang S."/>
            <person name="Lu Y."/>
            <person name="Wu K."/>
            <person name="Fan W."/>
            <person name="Wang G."/>
        </authorList>
    </citation>
    <scope>NUCLEOTIDE SEQUENCE</scope>
    <source>
        <strain evidence="1">12Hb</strain>
    </source>
</reference>
<accession>A0A6A4JY10</accession>
<comment type="caution">
    <text evidence="1">The sequence shown here is derived from an EMBL/GenBank/DDBJ whole genome shotgun (WGS) entry which is preliminary data.</text>
</comment>
<dbReference type="Proteomes" id="UP000466442">
    <property type="component" value="Linkage Group LG1"/>
</dbReference>
<dbReference type="AlphaFoldDB" id="A0A6A4JY10"/>
<evidence type="ECO:0000313" key="2">
    <source>
        <dbReference type="Proteomes" id="UP000466442"/>
    </source>
</evidence>
<organism evidence="1 2">
    <name type="scientific">Apolygus lucorum</name>
    <name type="common">Small green plant bug</name>
    <name type="synonym">Lygocoris lucorum</name>
    <dbReference type="NCBI Taxonomy" id="248454"/>
    <lineage>
        <taxon>Eukaryota</taxon>
        <taxon>Metazoa</taxon>
        <taxon>Ecdysozoa</taxon>
        <taxon>Arthropoda</taxon>
        <taxon>Hexapoda</taxon>
        <taxon>Insecta</taxon>
        <taxon>Pterygota</taxon>
        <taxon>Neoptera</taxon>
        <taxon>Paraneoptera</taxon>
        <taxon>Hemiptera</taxon>
        <taxon>Heteroptera</taxon>
        <taxon>Panheteroptera</taxon>
        <taxon>Cimicomorpha</taxon>
        <taxon>Miridae</taxon>
        <taxon>Mirini</taxon>
        <taxon>Apolygus</taxon>
    </lineage>
</organism>